<dbReference type="RefSeq" id="WP_316662920.1">
    <property type="nucleotide sequence ID" value="NZ_JAWHTF010000007.1"/>
</dbReference>
<dbReference type="Pfam" id="PF13229">
    <property type="entry name" value="Beta_helix"/>
    <property type="match status" value="1"/>
</dbReference>
<dbReference type="InterPro" id="IPR011050">
    <property type="entry name" value="Pectin_lyase_fold/virulence"/>
</dbReference>
<sequence>MKRISLIIFSSILIISCNSSRNIIKINTIDSILSNNIESGSNLKLDKKTYELDYPINILGKENITIDGNGATLIMRNMAEDVIYIENSNNITLMNFKATHIEPEGPTGCTGNVIHIEGGANILIEKCDLNGSGIVGIASYNSKNLIVSNNFIHKNSQYGIIYQGPQIEIKGNVFENNTKGNIYFSYLDTSWPPNEKINANQNKEGLKMSNNIFK</sequence>
<protein>
    <submittedName>
        <fullName evidence="2">Right-handed parallel beta-helix repeat-containing protein</fullName>
    </submittedName>
</protein>
<evidence type="ECO:0000313" key="2">
    <source>
        <dbReference type="EMBL" id="MDU8886821.1"/>
    </source>
</evidence>
<accession>A0ABU3U8V7</accession>
<evidence type="ECO:0000313" key="3">
    <source>
        <dbReference type="Proteomes" id="UP001268651"/>
    </source>
</evidence>
<dbReference type="Proteomes" id="UP001268651">
    <property type="component" value="Unassembled WGS sequence"/>
</dbReference>
<proteinExistence type="predicted"/>
<dbReference type="Gene3D" id="2.160.20.10">
    <property type="entry name" value="Single-stranded right-handed beta-helix, Pectin lyase-like"/>
    <property type="match status" value="1"/>
</dbReference>
<comment type="caution">
    <text evidence="2">The sequence shown here is derived from an EMBL/GenBank/DDBJ whole genome shotgun (WGS) entry which is preliminary data.</text>
</comment>
<reference evidence="2 3" key="1">
    <citation type="submission" date="2023-10" db="EMBL/GenBank/DDBJ databases">
        <title>Marimonas sp. nov. isolated from tidal mud flat.</title>
        <authorList>
            <person name="Jaincy N.J."/>
            <person name="Srinivasan S."/>
            <person name="Lee S.-S."/>
        </authorList>
    </citation>
    <scope>NUCLEOTIDE SEQUENCE [LARGE SCALE GENOMIC DNA]</scope>
    <source>
        <strain evidence="2 3">MJ-SS3</strain>
    </source>
</reference>
<name>A0ABU3U8V7_9FLAO</name>
<dbReference type="InterPro" id="IPR012334">
    <property type="entry name" value="Pectin_lyas_fold"/>
</dbReference>
<dbReference type="SMART" id="SM00710">
    <property type="entry name" value="PbH1"/>
    <property type="match status" value="3"/>
</dbReference>
<gene>
    <name evidence="2" type="ORF">RXV94_11670</name>
</gene>
<organism evidence="2 3">
    <name type="scientific">Gilvirhabdus luticola</name>
    <dbReference type="NCBI Taxonomy" id="3079858"/>
    <lineage>
        <taxon>Bacteria</taxon>
        <taxon>Pseudomonadati</taxon>
        <taxon>Bacteroidota</taxon>
        <taxon>Flavobacteriia</taxon>
        <taxon>Flavobacteriales</taxon>
        <taxon>Flavobacteriaceae</taxon>
        <taxon>Gilvirhabdus</taxon>
    </lineage>
</organism>
<feature type="domain" description="Right handed beta helix" evidence="1">
    <location>
        <begin position="75"/>
        <end position="200"/>
    </location>
</feature>
<dbReference type="SUPFAM" id="SSF51126">
    <property type="entry name" value="Pectin lyase-like"/>
    <property type="match status" value="1"/>
</dbReference>
<dbReference type="InterPro" id="IPR039448">
    <property type="entry name" value="Beta_helix"/>
</dbReference>
<dbReference type="PROSITE" id="PS51257">
    <property type="entry name" value="PROKAR_LIPOPROTEIN"/>
    <property type="match status" value="1"/>
</dbReference>
<dbReference type="InterPro" id="IPR006626">
    <property type="entry name" value="PbH1"/>
</dbReference>
<dbReference type="EMBL" id="JAWHTF010000007">
    <property type="protein sequence ID" value="MDU8886821.1"/>
    <property type="molecule type" value="Genomic_DNA"/>
</dbReference>
<evidence type="ECO:0000259" key="1">
    <source>
        <dbReference type="Pfam" id="PF13229"/>
    </source>
</evidence>
<keyword evidence="3" id="KW-1185">Reference proteome</keyword>